<sequence>KHIVVIFILLNITRNNKK</sequence>
<protein>
    <submittedName>
        <fullName evidence="1">Uncharacterized protein</fullName>
    </submittedName>
</protein>
<evidence type="ECO:0000313" key="2">
    <source>
        <dbReference type="Proteomes" id="UP000271087"/>
    </source>
</evidence>
<proteinExistence type="predicted"/>
<dbReference type="EMBL" id="UYRW01014303">
    <property type="protein sequence ID" value="VDN00695.1"/>
    <property type="molecule type" value="Genomic_DNA"/>
</dbReference>
<dbReference type="AlphaFoldDB" id="A0A3P7KA01"/>
<accession>A0A3P7KA01</accession>
<evidence type="ECO:0000313" key="1">
    <source>
        <dbReference type="EMBL" id="VDN00695.1"/>
    </source>
</evidence>
<organism evidence="1 2">
    <name type="scientific">Onchocerca ochengi</name>
    <name type="common">Filarial nematode worm</name>
    <dbReference type="NCBI Taxonomy" id="42157"/>
    <lineage>
        <taxon>Eukaryota</taxon>
        <taxon>Metazoa</taxon>
        <taxon>Ecdysozoa</taxon>
        <taxon>Nematoda</taxon>
        <taxon>Chromadorea</taxon>
        <taxon>Rhabditida</taxon>
        <taxon>Spirurina</taxon>
        <taxon>Spiruromorpha</taxon>
        <taxon>Filarioidea</taxon>
        <taxon>Onchocercidae</taxon>
        <taxon>Onchocerca</taxon>
    </lineage>
</organism>
<gene>
    <name evidence="1" type="ORF">NOO_LOCUS13262</name>
</gene>
<name>A0A3P7KA01_ONCOC</name>
<feature type="non-terminal residue" evidence="1">
    <location>
        <position position="1"/>
    </location>
</feature>
<dbReference type="Proteomes" id="UP000271087">
    <property type="component" value="Unassembled WGS sequence"/>
</dbReference>
<keyword evidence="2" id="KW-1185">Reference proteome</keyword>
<reference evidence="1 2" key="1">
    <citation type="submission" date="2018-08" db="EMBL/GenBank/DDBJ databases">
        <authorList>
            <person name="Laetsch R D."/>
            <person name="Stevens L."/>
            <person name="Kumar S."/>
            <person name="Blaxter L. M."/>
        </authorList>
    </citation>
    <scope>NUCLEOTIDE SEQUENCE [LARGE SCALE GENOMIC DNA]</scope>
</reference>